<keyword evidence="5 8" id="KW-0812">Transmembrane</keyword>
<sequence length="449" mass="49164">MKPSSLRLRLLAVAATAILLAMVAAVLVMGLIFSRHLEQGLSRELTREALQLVAGLHVDAGNRLVLDATLADPRFDLPGSGRYWQFSGDGQQERSRSLWDESLPQNLPVGTAQWTTHKIDGPFGQRLLVVERTVRVEGGQRLVHVQLAQDLAELDGARREFRTEMALFLGLLWLALVAATWIQVDLGLSPLRRVREELEVMRRSPAARLGEKHPREVMPLVAAINQLAEARESDLARARKRAADLAHSLKTPLAALGAQNRRARETGAAEAADGMDRAIAAVAAAVEAELARSRAAAIRGRHQSMRSRPGELAERVFGVIERTERGARMVFENEVDPALELPVAAEDLMEMLGALLENAVRFARRRVRIRAEQAVDETVLFIEDDGEGLDISAEQALMRGGRLDEASHAHHGLGLAIVRDLVEATQGTIVLDRSALGGLEVRLGWPQAS</sequence>
<dbReference type="SUPFAM" id="SSF55874">
    <property type="entry name" value="ATPase domain of HSP90 chaperone/DNA topoisomerase II/histidine kinase"/>
    <property type="match status" value="1"/>
</dbReference>
<keyword evidence="11" id="KW-1185">Reference proteome</keyword>
<dbReference type="Proteomes" id="UP000050902">
    <property type="component" value="Unassembled WGS sequence"/>
</dbReference>
<dbReference type="InterPro" id="IPR050428">
    <property type="entry name" value="TCS_sensor_his_kinase"/>
</dbReference>
<evidence type="ECO:0000313" key="10">
    <source>
        <dbReference type="EMBL" id="KRG54325.1"/>
    </source>
</evidence>
<evidence type="ECO:0000256" key="8">
    <source>
        <dbReference type="SAM" id="Phobius"/>
    </source>
</evidence>
<organism evidence="10 11">
    <name type="scientific">Stenotrophomonas nitritireducens</name>
    <dbReference type="NCBI Taxonomy" id="83617"/>
    <lineage>
        <taxon>Bacteria</taxon>
        <taxon>Pseudomonadati</taxon>
        <taxon>Pseudomonadota</taxon>
        <taxon>Gammaproteobacteria</taxon>
        <taxon>Lysobacterales</taxon>
        <taxon>Lysobacteraceae</taxon>
        <taxon>Stenotrophomonas</taxon>
    </lineage>
</organism>
<dbReference type="Gene3D" id="3.30.565.10">
    <property type="entry name" value="Histidine kinase-like ATPase, C-terminal domain"/>
    <property type="match status" value="1"/>
</dbReference>
<dbReference type="PANTHER" id="PTHR45436">
    <property type="entry name" value="SENSOR HISTIDINE KINASE YKOH"/>
    <property type="match status" value="1"/>
</dbReference>
<evidence type="ECO:0000313" key="11">
    <source>
        <dbReference type="Proteomes" id="UP000050902"/>
    </source>
</evidence>
<accession>A0ABR5NG10</accession>
<keyword evidence="6 10" id="KW-0418">Kinase</keyword>
<feature type="transmembrane region" description="Helical" evidence="8">
    <location>
        <begin position="166"/>
        <end position="184"/>
    </location>
</feature>
<dbReference type="SMART" id="SM00387">
    <property type="entry name" value="HATPase_c"/>
    <property type="match status" value="1"/>
</dbReference>
<evidence type="ECO:0000259" key="9">
    <source>
        <dbReference type="PROSITE" id="PS50109"/>
    </source>
</evidence>
<dbReference type="RefSeq" id="WP_055766722.1">
    <property type="nucleotide sequence ID" value="NZ_LDJG01000032.1"/>
</dbReference>
<evidence type="ECO:0000256" key="1">
    <source>
        <dbReference type="ARBA" id="ARBA00000085"/>
    </source>
</evidence>
<keyword evidence="4" id="KW-0808">Transferase</keyword>
<keyword evidence="3" id="KW-0597">Phosphoprotein</keyword>
<dbReference type="InterPro" id="IPR003594">
    <property type="entry name" value="HATPase_dom"/>
</dbReference>
<evidence type="ECO:0000256" key="5">
    <source>
        <dbReference type="ARBA" id="ARBA00022692"/>
    </source>
</evidence>
<dbReference type="EC" id="2.7.13.3" evidence="2"/>
<evidence type="ECO:0000256" key="3">
    <source>
        <dbReference type="ARBA" id="ARBA00022553"/>
    </source>
</evidence>
<dbReference type="InterPro" id="IPR036890">
    <property type="entry name" value="HATPase_C_sf"/>
</dbReference>
<proteinExistence type="predicted"/>
<evidence type="ECO:0000256" key="4">
    <source>
        <dbReference type="ARBA" id="ARBA00022679"/>
    </source>
</evidence>
<feature type="transmembrane region" description="Helical" evidence="8">
    <location>
        <begin position="12"/>
        <end position="33"/>
    </location>
</feature>
<evidence type="ECO:0000256" key="7">
    <source>
        <dbReference type="ARBA" id="ARBA00022989"/>
    </source>
</evidence>
<protein>
    <recommendedName>
        <fullName evidence="2">histidine kinase</fullName>
        <ecNumber evidence="2">2.7.13.3</ecNumber>
    </recommendedName>
</protein>
<comment type="catalytic activity">
    <reaction evidence="1">
        <text>ATP + protein L-histidine = ADP + protein N-phospho-L-histidine.</text>
        <dbReference type="EC" id="2.7.13.3"/>
    </reaction>
</comment>
<evidence type="ECO:0000256" key="6">
    <source>
        <dbReference type="ARBA" id="ARBA00022777"/>
    </source>
</evidence>
<gene>
    <name evidence="10" type="ORF">ABB22_16260</name>
</gene>
<dbReference type="EMBL" id="LDJG01000032">
    <property type="protein sequence ID" value="KRG54325.1"/>
    <property type="molecule type" value="Genomic_DNA"/>
</dbReference>
<feature type="domain" description="Histidine kinase" evidence="9">
    <location>
        <begin position="244"/>
        <end position="449"/>
    </location>
</feature>
<comment type="caution">
    <text evidence="10">The sequence shown here is derived from an EMBL/GenBank/DDBJ whole genome shotgun (WGS) entry which is preliminary data.</text>
</comment>
<keyword evidence="7 8" id="KW-1133">Transmembrane helix</keyword>
<dbReference type="GO" id="GO:0016301">
    <property type="term" value="F:kinase activity"/>
    <property type="evidence" value="ECO:0007669"/>
    <property type="project" value="UniProtKB-KW"/>
</dbReference>
<evidence type="ECO:0000256" key="2">
    <source>
        <dbReference type="ARBA" id="ARBA00012438"/>
    </source>
</evidence>
<dbReference type="InterPro" id="IPR005467">
    <property type="entry name" value="His_kinase_dom"/>
</dbReference>
<keyword evidence="8" id="KW-0472">Membrane</keyword>
<dbReference type="Pfam" id="PF02518">
    <property type="entry name" value="HATPase_c"/>
    <property type="match status" value="1"/>
</dbReference>
<name>A0ABR5NG10_9GAMM</name>
<dbReference type="PANTHER" id="PTHR45436:SF5">
    <property type="entry name" value="SENSOR HISTIDINE KINASE TRCS"/>
    <property type="match status" value="1"/>
</dbReference>
<dbReference type="PROSITE" id="PS50109">
    <property type="entry name" value="HIS_KIN"/>
    <property type="match status" value="1"/>
</dbReference>
<reference evidence="10 11" key="1">
    <citation type="submission" date="2015-05" db="EMBL/GenBank/DDBJ databases">
        <title>Genome sequencing and analysis of members of genus Stenotrophomonas.</title>
        <authorList>
            <person name="Patil P.P."/>
            <person name="Midha S."/>
            <person name="Patil P.B."/>
        </authorList>
    </citation>
    <scope>NUCLEOTIDE SEQUENCE [LARGE SCALE GENOMIC DNA]</scope>
    <source>
        <strain evidence="10 11">DSM 12575</strain>
    </source>
</reference>